<protein>
    <recommendedName>
        <fullName evidence="3">Ycf15</fullName>
    </recommendedName>
</protein>
<evidence type="ECO:0000313" key="2">
    <source>
        <dbReference type="Proteomes" id="UP001054252"/>
    </source>
</evidence>
<dbReference type="EMBL" id="BPVZ01000002">
    <property type="protein sequence ID" value="GKU88658.1"/>
    <property type="molecule type" value="Genomic_DNA"/>
</dbReference>
<organism evidence="1 2">
    <name type="scientific">Rubroshorea leprosula</name>
    <dbReference type="NCBI Taxonomy" id="152421"/>
    <lineage>
        <taxon>Eukaryota</taxon>
        <taxon>Viridiplantae</taxon>
        <taxon>Streptophyta</taxon>
        <taxon>Embryophyta</taxon>
        <taxon>Tracheophyta</taxon>
        <taxon>Spermatophyta</taxon>
        <taxon>Magnoliopsida</taxon>
        <taxon>eudicotyledons</taxon>
        <taxon>Gunneridae</taxon>
        <taxon>Pentapetalae</taxon>
        <taxon>rosids</taxon>
        <taxon>malvids</taxon>
        <taxon>Malvales</taxon>
        <taxon>Dipterocarpaceae</taxon>
        <taxon>Rubroshorea</taxon>
    </lineage>
</organism>
<dbReference type="Proteomes" id="UP001054252">
    <property type="component" value="Unassembled WGS sequence"/>
</dbReference>
<sequence length="39" mass="4389">MQVGAEKHRGGRWIGNNRSSPLCLLHILKIQIDSRSFLG</sequence>
<reference evidence="1 2" key="1">
    <citation type="journal article" date="2021" name="Commun. Biol.">
        <title>The genome of Shorea leprosula (Dipterocarpaceae) highlights the ecological relevance of drought in aseasonal tropical rainforests.</title>
        <authorList>
            <person name="Ng K.K.S."/>
            <person name="Kobayashi M.J."/>
            <person name="Fawcett J.A."/>
            <person name="Hatakeyama M."/>
            <person name="Paape T."/>
            <person name="Ng C.H."/>
            <person name="Ang C.C."/>
            <person name="Tnah L.H."/>
            <person name="Lee C.T."/>
            <person name="Nishiyama T."/>
            <person name="Sese J."/>
            <person name="O'Brien M.J."/>
            <person name="Copetti D."/>
            <person name="Mohd Noor M.I."/>
            <person name="Ong R.C."/>
            <person name="Putra M."/>
            <person name="Sireger I.Z."/>
            <person name="Indrioko S."/>
            <person name="Kosugi Y."/>
            <person name="Izuno A."/>
            <person name="Isagi Y."/>
            <person name="Lee S.L."/>
            <person name="Shimizu K.K."/>
        </authorList>
    </citation>
    <scope>NUCLEOTIDE SEQUENCE [LARGE SCALE GENOMIC DNA]</scope>
    <source>
        <strain evidence="1">214</strain>
    </source>
</reference>
<dbReference type="AlphaFoldDB" id="A0AAV5HIN3"/>
<evidence type="ECO:0008006" key="3">
    <source>
        <dbReference type="Google" id="ProtNLM"/>
    </source>
</evidence>
<accession>A0AAV5HIN3</accession>
<name>A0AAV5HIN3_9ROSI</name>
<keyword evidence="2" id="KW-1185">Reference proteome</keyword>
<comment type="caution">
    <text evidence="1">The sequence shown here is derived from an EMBL/GenBank/DDBJ whole genome shotgun (WGS) entry which is preliminary data.</text>
</comment>
<evidence type="ECO:0000313" key="1">
    <source>
        <dbReference type="EMBL" id="GKU88658.1"/>
    </source>
</evidence>
<gene>
    <name evidence="1" type="ORF">SLEP1_g2895</name>
</gene>
<proteinExistence type="predicted"/>